<dbReference type="RefSeq" id="WP_135403230.1">
    <property type="nucleotide sequence ID" value="NZ_SRME01000009.1"/>
</dbReference>
<organism evidence="3 4">
    <name type="scientific">Geotoga petraea</name>
    <dbReference type="NCBI Taxonomy" id="28234"/>
    <lineage>
        <taxon>Bacteria</taxon>
        <taxon>Thermotogati</taxon>
        <taxon>Thermotogota</taxon>
        <taxon>Thermotogae</taxon>
        <taxon>Petrotogales</taxon>
        <taxon>Petrotogaceae</taxon>
        <taxon>Geotoga</taxon>
    </lineage>
</organism>
<dbReference type="Gene3D" id="3.10.590.10">
    <property type="entry name" value="ph1033 like domains"/>
    <property type="match status" value="1"/>
</dbReference>
<dbReference type="PANTHER" id="PTHR37291:SF1">
    <property type="entry name" value="TYPE IV METHYL-DIRECTED RESTRICTION ENZYME ECOKMCRB SUBUNIT"/>
    <property type="match status" value="1"/>
</dbReference>
<proteinExistence type="predicted"/>
<dbReference type="GO" id="GO:0016887">
    <property type="term" value="F:ATP hydrolysis activity"/>
    <property type="evidence" value="ECO:0007669"/>
    <property type="project" value="InterPro"/>
</dbReference>
<dbReference type="InterPro" id="IPR003593">
    <property type="entry name" value="AAA+_ATPase"/>
</dbReference>
<evidence type="ECO:0000313" key="4">
    <source>
        <dbReference type="Proteomes" id="UP000297288"/>
    </source>
</evidence>
<dbReference type="OrthoDB" id="9781481at2"/>
<name>A0A4Z0VSD8_9BACT</name>
<feature type="domain" description="AAA+ ATPase" evidence="1">
    <location>
        <begin position="647"/>
        <end position="808"/>
    </location>
</feature>
<protein>
    <submittedName>
        <fullName evidence="3">EVE domain-containing protein</fullName>
    </submittedName>
</protein>
<dbReference type="Proteomes" id="UP000297288">
    <property type="component" value="Unassembled WGS sequence"/>
</dbReference>
<sequence>MNNEAILNKIYKDNYIEIAIEAYKLYIKTDNYNELEKNVDDINIKNFCKNFEINFEEFDQSDLNIIIDDMSEKYNLSKNEIKNFINLISDEGEYRFNIYTAIKYLSDLSQNFYKLKNDLNKFIDFIKSSDKEFLNNIKEKYSNEDRVNRKRYEIIDYYLNNDMLDTEVIENIKEKINNEYDKNILQSWNNFLILYPFYYLRYQHRIKNELLKISKFIKSIDKIKELNLKEQPVNLFGGQNIQEMAWLVLYPKENKSYTNSQQLSFFIDNKDVVFGLDFGNNIKKERDMEKVNVDHIDFNITNKMKEKYLQIYNEFINFEPENNFKKYWFYAPGENADKWEEFYDKGIMAIGWQELGDLSQYKNREEISNKLNESSDHNRKNDATANWDFYKNINIGDIIIAKKGQNKIIGIGQVTSDYYYDENEEKYRAKRNVDWQKKLDIDYNVPQKTLTELKDKKLDNIKNMINEKEIVNEDEIDYNKSKNFWWLNSNPSIWSVDKLDIGQEINYVTVNERGNKRRIYKHFEAAKKGDLVFAYESSPTKKIKGLYEISKELNNNELNFRLLKKFKNMVSYEELKEINELKNAEPMINNQGSLFKLTQDEFELIYELIEEKNGKEKEKTPYDFKTDQDTTFLSEEKFYNIIEMLKRKKNIILQGPPGVGKTFIAKKIAYQMMGEKNNENIEMIQFHQSYSYEDFIQGYRPTEDGGFNLNNGVFYEFCEKAKGFPKEDFFFIIDEINRGNMSKIFGELMMLIEADKRGPENKIKLTYEDEYFYIPENLYIIGTMNTADRSLAIVDYALRRRFAFIDIEPNFGDKFVDFLINQKDFERDFVKEKIIEKIDDLNLEIEKDETLGKDYKIGHSYFCTFSSNNNKEKWLKEVYEYEIVPLLEEMWFDEQEKCEEEKKKLLQGLDEQ</sequence>
<dbReference type="InterPro" id="IPR015947">
    <property type="entry name" value="PUA-like_sf"/>
</dbReference>
<dbReference type="InterPro" id="IPR002740">
    <property type="entry name" value="EVE_domain"/>
</dbReference>
<reference evidence="3 4" key="1">
    <citation type="submission" date="2019-04" db="EMBL/GenBank/DDBJ databases">
        <title>Draft genome sequence data and analysis of a Fermenting Bacterium, Geotoga petraea strain HO-Geo1, isolated from heavy-oil petroleum reservoir in Russia.</title>
        <authorList>
            <person name="Grouzdev D.S."/>
            <person name="Semenova E.M."/>
            <person name="Sokolova D.S."/>
            <person name="Tourova T.P."/>
            <person name="Poltaraus A.B."/>
            <person name="Nazina T.N."/>
        </authorList>
    </citation>
    <scope>NUCLEOTIDE SEQUENCE [LARGE SCALE GENOMIC DNA]</scope>
    <source>
        <strain evidence="3 4">HO-Geo1</strain>
    </source>
</reference>
<dbReference type="InterPro" id="IPR027417">
    <property type="entry name" value="P-loop_NTPase"/>
</dbReference>
<dbReference type="AlphaFoldDB" id="A0A4Z0VSD8"/>
<evidence type="ECO:0000259" key="1">
    <source>
        <dbReference type="SMART" id="SM00382"/>
    </source>
</evidence>
<dbReference type="CDD" id="cd00009">
    <property type="entry name" value="AAA"/>
    <property type="match status" value="1"/>
</dbReference>
<dbReference type="Pfam" id="PF01878">
    <property type="entry name" value="EVE"/>
    <property type="match status" value="1"/>
</dbReference>
<dbReference type="Pfam" id="PF07728">
    <property type="entry name" value="AAA_5"/>
    <property type="match status" value="1"/>
</dbReference>
<dbReference type="EMBL" id="SRME01000009">
    <property type="protein sequence ID" value="TGG86738.1"/>
    <property type="molecule type" value="Genomic_DNA"/>
</dbReference>
<dbReference type="InterPro" id="IPR052934">
    <property type="entry name" value="Methyl-DNA_Rec/Restrict_Enz"/>
</dbReference>
<dbReference type="GO" id="GO:0005524">
    <property type="term" value="F:ATP binding"/>
    <property type="evidence" value="ECO:0007669"/>
    <property type="project" value="InterPro"/>
</dbReference>
<dbReference type="InterPro" id="IPR011704">
    <property type="entry name" value="ATPase_dyneun-rel_AAA"/>
</dbReference>
<dbReference type="EMBL" id="SRME01000011">
    <property type="protein sequence ID" value="TGG86652.1"/>
    <property type="molecule type" value="Genomic_DNA"/>
</dbReference>
<accession>A0A4Z0VSD8</accession>
<dbReference type="SUPFAM" id="SSF88697">
    <property type="entry name" value="PUA domain-like"/>
    <property type="match status" value="1"/>
</dbReference>
<evidence type="ECO:0000313" key="2">
    <source>
        <dbReference type="EMBL" id="TGG86652.1"/>
    </source>
</evidence>
<comment type="caution">
    <text evidence="3">The sequence shown here is derived from an EMBL/GenBank/DDBJ whole genome shotgun (WGS) entry which is preliminary data.</text>
</comment>
<dbReference type="Gene3D" id="3.40.50.300">
    <property type="entry name" value="P-loop containing nucleotide triphosphate hydrolases"/>
    <property type="match status" value="1"/>
</dbReference>
<dbReference type="PANTHER" id="PTHR37291">
    <property type="entry name" value="5-METHYLCYTOSINE-SPECIFIC RESTRICTION ENZYME B"/>
    <property type="match status" value="1"/>
</dbReference>
<gene>
    <name evidence="3" type="ORF">E4650_09895</name>
    <name evidence="2" type="ORF">E4650_10085</name>
</gene>
<dbReference type="SUPFAM" id="SSF52540">
    <property type="entry name" value="P-loop containing nucleoside triphosphate hydrolases"/>
    <property type="match status" value="1"/>
</dbReference>
<evidence type="ECO:0000313" key="3">
    <source>
        <dbReference type="EMBL" id="TGG86738.1"/>
    </source>
</evidence>
<dbReference type="SMART" id="SM00382">
    <property type="entry name" value="AAA"/>
    <property type="match status" value="1"/>
</dbReference>